<evidence type="ECO:0000259" key="5">
    <source>
        <dbReference type="PROSITE" id="PS50931"/>
    </source>
</evidence>
<dbReference type="GO" id="GO:0043565">
    <property type="term" value="F:sequence-specific DNA binding"/>
    <property type="evidence" value="ECO:0007669"/>
    <property type="project" value="TreeGrafter"/>
</dbReference>
<protein>
    <submittedName>
        <fullName evidence="6">LysR family transcriptional regulator</fullName>
    </submittedName>
</protein>
<dbReference type="PANTHER" id="PTHR30537">
    <property type="entry name" value="HTH-TYPE TRANSCRIPTIONAL REGULATOR"/>
    <property type="match status" value="1"/>
</dbReference>
<accession>A0AAE4Y9R3</accession>
<keyword evidence="7" id="KW-1185">Reference proteome</keyword>
<dbReference type="AlphaFoldDB" id="A0AAE4Y9R3"/>
<dbReference type="Pfam" id="PF03466">
    <property type="entry name" value="LysR_substrate"/>
    <property type="match status" value="1"/>
</dbReference>
<dbReference type="SUPFAM" id="SSF53850">
    <property type="entry name" value="Periplasmic binding protein-like II"/>
    <property type="match status" value="1"/>
</dbReference>
<proteinExistence type="inferred from homology"/>
<dbReference type="CDD" id="cd08422">
    <property type="entry name" value="PBP2_CrgA_like"/>
    <property type="match status" value="1"/>
</dbReference>
<dbReference type="InterPro" id="IPR005119">
    <property type="entry name" value="LysR_subst-bd"/>
</dbReference>
<dbReference type="EMBL" id="JAABNR010000012">
    <property type="protein sequence ID" value="NBZ88591.1"/>
    <property type="molecule type" value="Genomic_DNA"/>
</dbReference>
<dbReference type="Proteomes" id="UP001193501">
    <property type="component" value="Unassembled WGS sequence"/>
</dbReference>
<sequence length="281" mass="30573">MFLMVVETGSFARAAERLGTGSGQASKLVQKLEAELGVKLLNRTTRALSLTEAGQLYTERLRGVVEALDDMTAELQTAAVTPRGRLRLTAPLSFGTLRLAPILARFARDFPEIALEVQFTDRIVNLVEEGFDAAIRVGLVADTTLKARKLCEVRIVNVASPAYLKAHGRPEWPSDLSQHEAIIDLNLREPRSWPFATGRIAVSGRLAFSNATACLACAEAGLGITRTPEFVAAESLAAGRVEVILAEFEPPLLGVHLLYPADRRVTGKLRALIDFMVKALR</sequence>
<dbReference type="Gene3D" id="3.40.190.290">
    <property type="match status" value="1"/>
</dbReference>
<comment type="caution">
    <text evidence="6">The sequence shown here is derived from an EMBL/GenBank/DDBJ whole genome shotgun (WGS) entry which is preliminary data.</text>
</comment>
<dbReference type="InterPro" id="IPR036388">
    <property type="entry name" value="WH-like_DNA-bd_sf"/>
</dbReference>
<dbReference type="GO" id="GO:0006351">
    <property type="term" value="P:DNA-templated transcription"/>
    <property type="evidence" value="ECO:0007669"/>
    <property type="project" value="TreeGrafter"/>
</dbReference>
<dbReference type="FunFam" id="1.10.10.10:FF:000001">
    <property type="entry name" value="LysR family transcriptional regulator"/>
    <property type="match status" value="1"/>
</dbReference>
<dbReference type="PROSITE" id="PS50931">
    <property type="entry name" value="HTH_LYSR"/>
    <property type="match status" value="1"/>
</dbReference>
<reference evidence="6" key="1">
    <citation type="submission" date="2020-01" db="EMBL/GenBank/DDBJ databases">
        <authorList>
            <person name="Chen W.-M."/>
        </authorList>
    </citation>
    <scope>NUCLEOTIDE SEQUENCE</scope>
    <source>
        <strain evidence="6">CYK-10</strain>
    </source>
</reference>
<comment type="similarity">
    <text evidence="1">Belongs to the LysR transcriptional regulatory family.</text>
</comment>
<keyword evidence="2" id="KW-0805">Transcription regulation</keyword>
<feature type="domain" description="HTH lysR-type" evidence="5">
    <location>
        <begin position="1"/>
        <end position="51"/>
    </location>
</feature>
<gene>
    <name evidence="6" type="ORF">GV832_13435</name>
</gene>
<name>A0AAE4Y9R3_9RHOB</name>
<keyword evidence="3" id="KW-0238">DNA-binding</keyword>
<evidence type="ECO:0000313" key="7">
    <source>
        <dbReference type="Proteomes" id="UP001193501"/>
    </source>
</evidence>
<evidence type="ECO:0000256" key="1">
    <source>
        <dbReference type="ARBA" id="ARBA00009437"/>
    </source>
</evidence>
<dbReference type="SUPFAM" id="SSF46785">
    <property type="entry name" value="Winged helix' DNA-binding domain"/>
    <property type="match status" value="1"/>
</dbReference>
<evidence type="ECO:0000256" key="2">
    <source>
        <dbReference type="ARBA" id="ARBA00023015"/>
    </source>
</evidence>
<dbReference type="InterPro" id="IPR058163">
    <property type="entry name" value="LysR-type_TF_proteobact-type"/>
</dbReference>
<evidence type="ECO:0000256" key="3">
    <source>
        <dbReference type="ARBA" id="ARBA00023125"/>
    </source>
</evidence>
<organism evidence="6 7">
    <name type="scientific">Stagnihabitans tardus</name>
    <dbReference type="NCBI Taxonomy" id="2699202"/>
    <lineage>
        <taxon>Bacteria</taxon>
        <taxon>Pseudomonadati</taxon>
        <taxon>Pseudomonadota</taxon>
        <taxon>Alphaproteobacteria</taxon>
        <taxon>Rhodobacterales</taxon>
        <taxon>Paracoccaceae</taxon>
        <taxon>Stagnihabitans</taxon>
    </lineage>
</organism>
<evidence type="ECO:0000313" key="6">
    <source>
        <dbReference type="EMBL" id="NBZ88591.1"/>
    </source>
</evidence>
<dbReference type="InterPro" id="IPR000847">
    <property type="entry name" value="LysR_HTH_N"/>
</dbReference>
<dbReference type="GO" id="GO:0003700">
    <property type="term" value="F:DNA-binding transcription factor activity"/>
    <property type="evidence" value="ECO:0007669"/>
    <property type="project" value="InterPro"/>
</dbReference>
<dbReference type="PANTHER" id="PTHR30537:SF5">
    <property type="entry name" value="HTH-TYPE TRANSCRIPTIONAL ACTIVATOR TTDR-RELATED"/>
    <property type="match status" value="1"/>
</dbReference>
<keyword evidence="4" id="KW-0804">Transcription</keyword>
<dbReference type="Pfam" id="PF00126">
    <property type="entry name" value="HTH_1"/>
    <property type="match status" value="1"/>
</dbReference>
<evidence type="ECO:0000256" key="4">
    <source>
        <dbReference type="ARBA" id="ARBA00023163"/>
    </source>
</evidence>
<dbReference type="InterPro" id="IPR036390">
    <property type="entry name" value="WH_DNA-bd_sf"/>
</dbReference>
<dbReference type="Gene3D" id="1.10.10.10">
    <property type="entry name" value="Winged helix-like DNA-binding domain superfamily/Winged helix DNA-binding domain"/>
    <property type="match status" value="1"/>
</dbReference>